<accession>A0A6A5TSB9</accession>
<feature type="compositionally biased region" description="Polar residues" evidence="1">
    <location>
        <begin position="41"/>
        <end position="71"/>
    </location>
</feature>
<proteinExistence type="predicted"/>
<name>A0A6A5TSB9_9PLEO</name>
<protein>
    <submittedName>
        <fullName evidence="2">Uncharacterized protein</fullName>
    </submittedName>
</protein>
<feature type="compositionally biased region" description="Pro residues" evidence="1">
    <location>
        <begin position="24"/>
        <end position="40"/>
    </location>
</feature>
<evidence type="ECO:0000256" key="1">
    <source>
        <dbReference type="SAM" id="MobiDB-lite"/>
    </source>
</evidence>
<evidence type="ECO:0000313" key="3">
    <source>
        <dbReference type="Proteomes" id="UP000800035"/>
    </source>
</evidence>
<dbReference type="EMBL" id="ML976995">
    <property type="protein sequence ID" value="KAF1955298.1"/>
    <property type="molecule type" value="Genomic_DNA"/>
</dbReference>
<dbReference type="Proteomes" id="UP000800035">
    <property type="component" value="Unassembled WGS sequence"/>
</dbReference>
<gene>
    <name evidence="2" type="ORF">CC80DRAFT_505645</name>
</gene>
<evidence type="ECO:0000313" key="2">
    <source>
        <dbReference type="EMBL" id="KAF1955298.1"/>
    </source>
</evidence>
<reference evidence="2" key="1">
    <citation type="journal article" date="2020" name="Stud. Mycol.">
        <title>101 Dothideomycetes genomes: a test case for predicting lifestyles and emergence of pathogens.</title>
        <authorList>
            <person name="Haridas S."/>
            <person name="Albert R."/>
            <person name="Binder M."/>
            <person name="Bloem J."/>
            <person name="Labutti K."/>
            <person name="Salamov A."/>
            <person name="Andreopoulos B."/>
            <person name="Baker S."/>
            <person name="Barry K."/>
            <person name="Bills G."/>
            <person name="Bluhm B."/>
            <person name="Cannon C."/>
            <person name="Castanera R."/>
            <person name="Culley D."/>
            <person name="Daum C."/>
            <person name="Ezra D."/>
            <person name="Gonzalez J."/>
            <person name="Henrissat B."/>
            <person name="Kuo A."/>
            <person name="Liang C."/>
            <person name="Lipzen A."/>
            <person name="Lutzoni F."/>
            <person name="Magnuson J."/>
            <person name="Mondo S."/>
            <person name="Nolan M."/>
            <person name="Ohm R."/>
            <person name="Pangilinan J."/>
            <person name="Park H.-J."/>
            <person name="Ramirez L."/>
            <person name="Alfaro M."/>
            <person name="Sun H."/>
            <person name="Tritt A."/>
            <person name="Yoshinaga Y."/>
            <person name="Zwiers L.-H."/>
            <person name="Turgeon B."/>
            <person name="Goodwin S."/>
            <person name="Spatafora J."/>
            <person name="Crous P."/>
            <person name="Grigoriev I."/>
        </authorList>
    </citation>
    <scope>NUCLEOTIDE SEQUENCE</scope>
    <source>
        <strain evidence="2">CBS 675.92</strain>
    </source>
</reference>
<feature type="compositionally biased region" description="Pro residues" evidence="1">
    <location>
        <begin position="76"/>
        <end position="95"/>
    </location>
</feature>
<keyword evidence="3" id="KW-1185">Reference proteome</keyword>
<sequence length="165" mass="18156">MPFPKILSRSFNSLCCTFTHRLLPPPPPMPLPHRPAPPTSYQPTNEVHATQSQAIVVSNKDANATTRSNPRTLDPSPTPPSTPPKTLSPPTPPIFAPRQKTKPFPPPHSQRPSPHTQAQVSKPRTNIRKGETRIRNPSVITAGRNHTTPRHAFEFRGLGLMKGKG</sequence>
<organism evidence="2 3">
    <name type="scientific">Byssothecium circinans</name>
    <dbReference type="NCBI Taxonomy" id="147558"/>
    <lineage>
        <taxon>Eukaryota</taxon>
        <taxon>Fungi</taxon>
        <taxon>Dikarya</taxon>
        <taxon>Ascomycota</taxon>
        <taxon>Pezizomycotina</taxon>
        <taxon>Dothideomycetes</taxon>
        <taxon>Pleosporomycetidae</taxon>
        <taxon>Pleosporales</taxon>
        <taxon>Massarineae</taxon>
        <taxon>Massarinaceae</taxon>
        <taxon>Byssothecium</taxon>
    </lineage>
</organism>
<feature type="region of interest" description="Disordered" evidence="1">
    <location>
        <begin position="24"/>
        <end position="148"/>
    </location>
</feature>
<dbReference type="AlphaFoldDB" id="A0A6A5TSB9"/>